<dbReference type="Gene3D" id="3.40.250.10">
    <property type="entry name" value="Rhodanese-like domain"/>
    <property type="match status" value="1"/>
</dbReference>
<comment type="caution">
    <text evidence="2">The sequence shown here is derived from an EMBL/GenBank/DDBJ whole genome shotgun (WGS) entry which is preliminary data.</text>
</comment>
<accession>A0A9Q8IMA2</accession>
<organism evidence="2 3">
    <name type="scientific">Apilactobacillus micheneri</name>
    <dbReference type="NCBI Taxonomy" id="1899430"/>
    <lineage>
        <taxon>Bacteria</taxon>
        <taxon>Bacillati</taxon>
        <taxon>Bacillota</taxon>
        <taxon>Bacilli</taxon>
        <taxon>Lactobacillales</taxon>
        <taxon>Lactobacillaceae</taxon>
        <taxon>Apilactobacillus</taxon>
    </lineage>
</organism>
<dbReference type="AlphaFoldDB" id="A0A9Q8IMA2"/>
<dbReference type="EMBL" id="QUBG01000002">
    <property type="protein sequence ID" value="TPR44976.1"/>
    <property type="molecule type" value="Genomic_DNA"/>
</dbReference>
<sequence length="126" mass="14394">MISSLMIVLLIIVVFFAINLSTRLRAKNAAKIVSEDEFQKGSHRGQIIDLRETRDFDAGHVLGARSMPYSTLKTFYGNIRSDLPVYLYDQGMTISMRAAILLNKKGYKKLYILKSGYRNWNGKTKK</sequence>
<dbReference type="CDD" id="cd00158">
    <property type="entry name" value="RHOD"/>
    <property type="match status" value="1"/>
</dbReference>
<gene>
    <name evidence="2" type="ORF">DY130_01950</name>
</gene>
<dbReference type="Proteomes" id="UP000784700">
    <property type="component" value="Unassembled WGS sequence"/>
</dbReference>
<dbReference type="PANTHER" id="PTHR43031">
    <property type="entry name" value="FAD-DEPENDENT OXIDOREDUCTASE"/>
    <property type="match status" value="1"/>
</dbReference>
<dbReference type="InterPro" id="IPR050229">
    <property type="entry name" value="GlpE_sulfurtransferase"/>
</dbReference>
<feature type="domain" description="Rhodanese" evidence="1">
    <location>
        <begin position="41"/>
        <end position="126"/>
    </location>
</feature>
<reference evidence="2" key="1">
    <citation type="submission" date="2018-08" db="EMBL/GenBank/DDBJ databases">
        <title>Comparative genomics of wild bee and flower associated Lactobacillus reveals potential adaptation to the bee host.</title>
        <authorList>
            <person name="Vuong H.Q."/>
            <person name="Mcfrederick Q.S."/>
        </authorList>
    </citation>
    <scope>NUCLEOTIDE SEQUENCE</scope>
    <source>
        <strain evidence="2">HV_63</strain>
    </source>
</reference>
<dbReference type="InterPro" id="IPR001763">
    <property type="entry name" value="Rhodanese-like_dom"/>
</dbReference>
<protein>
    <submittedName>
        <fullName evidence="2">Rhodanese-like domain-containing protein</fullName>
    </submittedName>
</protein>
<dbReference type="SMART" id="SM00450">
    <property type="entry name" value="RHOD"/>
    <property type="match status" value="1"/>
</dbReference>
<dbReference type="RefSeq" id="WP_140923926.1">
    <property type="nucleotide sequence ID" value="NZ_QUBF01000002.1"/>
</dbReference>
<evidence type="ECO:0000313" key="2">
    <source>
        <dbReference type="EMBL" id="TPR44976.1"/>
    </source>
</evidence>
<name>A0A9Q8IMA2_9LACO</name>
<dbReference type="PANTHER" id="PTHR43031:SF18">
    <property type="entry name" value="RHODANESE-RELATED SULFURTRANSFERASES"/>
    <property type="match status" value="1"/>
</dbReference>
<evidence type="ECO:0000259" key="1">
    <source>
        <dbReference type="PROSITE" id="PS50206"/>
    </source>
</evidence>
<dbReference type="PROSITE" id="PS50206">
    <property type="entry name" value="RHODANESE_3"/>
    <property type="match status" value="1"/>
</dbReference>
<dbReference type="Pfam" id="PF00581">
    <property type="entry name" value="Rhodanese"/>
    <property type="match status" value="1"/>
</dbReference>
<dbReference type="InterPro" id="IPR036873">
    <property type="entry name" value="Rhodanese-like_dom_sf"/>
</dbReference>
<proteinExistence type="predicted"/>
<dbReference type="SUPFAM" id="SSF52821">
    <property type="entry name" value="Rhodanese/Cell cycle control phosphatase"/>
    <property type="match status" value="1"/>
</dbReference>
<evidence type="ECO:0000313" key="3">
    <source>
        <dbReference type="Proteomes" id="UP000784700"/>
    </source>
</evidence>